<protein>
    <submittedName>
        <fullName evidence="2">Uncharacterized protein</fullName>
    </submittedName>
</protein>
<sequence>MLTSGVGRPVVPNGTPSMPGGPHVQASDMMNPAATQQPHQAAGRPAVPIQ</sequence>
<evidence type="ECO:0000256" key="1">
    <source>
        <dbReference type="SAM" id="MobiDB-lite"/>
    </source>
</evidence>
<dbReference type="EMBL" id="SUNJ01002748">
    <property type="protein sequence ID" value="TPP65741.1"/>
    <property type="molecule type" value="Genomic_DNA"/>
</dbReference>
<dbReference type="AlphaFoldDB" id="A0A504Z023"/>
<name>A0A504Z023_FASGI</name>
<evidence type="ECO:0000313" key="3">
    <source>
        <dbReference type="Proteomes" id="UP000316759"/>
    </source>
</evidence>
<accession>A0A504Z023</accession>
<proteinExistence type="predicted"/>
<feature type="region of interest" description="Disordered" evidence="1">
    <location>
        <begin position="1"/>
        <end position="50"/>
    </location>
</feature>
<organism evidence="2 3">
    <name type="scientific">Fasciola gigantica</name>
    <name type="common">Giant liver fluke</name>
    <dbReference type="NCBI Taxonomy" id="46835"/>
    <lineage>
        <taxon>Eukaryota</taxon>
        <taxon>Metazoa</taxon>
        <taxon>Spiralia</taxon>
        <taxon>Lophotrochozoa</taxon>
        <taxon>Platyhelminthes</taxon>
        <taxon>Trematoda</taxon>
        <taxon>Digenea</taxon>
        <taxon>Plagiorchiida</taxon>
        <taxon>Echinostomata</taxon>
        <taxon>Echinostomatoidea</taxon>
        <taxon>Fasciolidae</taxon>
        <taxon>Fasciola</taxon>
    </lineage>
</organism>
<evidence type="ECO:0000313" key="2">
    <source>
        <dbReference type="EMBL" id="TPP65741.1"/>
    </source>
</evidence>
<keyword evidence="3" id="KW-1185">Reference proteome</keyword>
<comment type="caution">
    <text evidence="2">The sequence shown here is derived from an EMBL/GenBank/DDBJ whole genome shotgun (WGS) entry which is preliminary data.</text>
</comment>
<gene>
    <name evidence="2" type="ORF">FGIG_07161</name>
</gene>
<reference evidence="2 3" key="1">
    <citation type="submission" date="2019-04" db="EMBL/GenBank/DDBJ databases">
        <title>Annotation for the trematode Fasciola gigantica.</title>
        <authorList>
            <person name="Choi Y.-J."/>
        </authorList>
    </citation>
    <scope>NUCLEOTIDE SEQUENCE [LARGE SCALE GENOMIC DNA]</scope>
    <source>
        <strain evidence="2">Uganda_cow_1</strain>
    </source>
</reference>
<dbReference type="Proteomes" id="UP000316759">
    <property type="component" value="Unassembled WGS sequence"/>
</dbReference>